<protein>
    <recommendedName>
        <fullName evidence="1">NACHT conflict system C-terminal helical domain-containing protein</fullName>
    </recommendedName>
</protein>
<feature type="domain" description="NACHT conflict system C-terminal helical" evidence="1">
    <location>
        <begin position="4"/>
        <end position="89"/>
    </location>
</feature>
<evidence type="ECO:0000313" key="2">
    <source>
        <dbReference type="EMBL" id="MDB9486602.1"/>
    </source>
</evidence>
<accession>A0ABT5A3U6</accession>
<dbReference type="RefSeq" id="WP_271805275.1">
    <property type="nucleotide sequence ID" value="NZ_JAQMTU010000047.1"/>
</dbReference>
<evidence type="ECO:0000259" key="1">
    <source>
        <dbReference type="Pfam" id="PF22727"/>
    </source>
</evidence>
<reference evidence="2 3" key="1">
    <citation type="submission" date="2023-01" db="EMBL/GenBank/DDBJ databases">
        <title>Genomes from the Australian National Cyanobacteria Reference Collection.</title>
        <authorList>
            <person name="Willis A."/>
            <person name="Lee E.M.F."/>
        </authorList>
    </citation>
    <scope>NUCLEOTIDE SEQUENCE [LARGE SCALE GENOMIC DNA]</scope>
    <source>
        <strain evidence="2 3">CS-537/01</strain>
    </source>
</reference>
<comment type="caution">
    <text evidence="2">The sequence shown here is derived from an EMBL/GenBank/DDBJ whole genome shotgun (WGS) entry which is preliminary data.</text>
</comment>
<dbReference type="EMBL" id="JAQMTU010000047">
    <property type="protein sequence ID" value="MDB9486602.1"/>
    <property type="molecule type" value="Genomic_DNA"/>
</dbReference>
<proteinExistence type="predicted"/>
<keyword evidence="3" id="KW-1185">Reference proteome</keyword>
<sequence>MLLAQLQTLQAKIPDDKQPEKVRQAFAEQLRETLLNGFNLTPEMVNLSEEEIKDLDKYLYANYLIIQCKEAALSVSKQTWETIETRMFLVKNS</sequence>
<gene>
    <name evidence="2" type="ORF">PN492_08585</name>
</gene>
<name>A0ABT5A3U6_9CYAN</name>
<organism evidence="2 3">
    <name type="scientific">Dolichospermum circinale CS-537/01</name>
    <dbReference type="NCBI Taxonomy" id="3021739"/>
    <lineage>
        <taxon>Bacteria</taxon>
        <taxon>Bacillati</taxon>
        <taxon>Cyanobacteriota</taxon>
        <taxon>Cyanophyceae</taxon>
        <taxon>Nostocales</taxon>
        <taxon>Aphanizomenonaceae</taxon>
        <taxon>Dolichospermum</taxon>
        <taxon>Dolichospermum circinale</taxon>
    </lineage>
</organism>
<dbReference type="InterPro" id="IPR054501">
    <property type="entry name" value="NCH2"/>
</dbReference>
<evidence type="ECO:0000313" key="3">
    <source>
        <dbReference type="Proteomes" id="UP001212123"/>
    </source>
</evidence>
<dbReference type="Proteomes" id="UP001212123">
    <property type="component" value="Unassembled WGS sequence"/>
</dbReference>
<dbReference type="Pfam" id="PF22727">
    <property type="entry name" value="NCH2"/>
    <property type="match status" value="1"/>
</dbReference>